<organism evidence="1 2">
    <name type="scientific">Arctium lappa</name>
    <name type="common">Greater burdock</name>
    <name type="synonym">Lappa major</name>
    <dbReference type="NCBI Taxonomy" id="4217"/>
    <lineage>
        <taxon>Eukaryota</taxon>
        <taxon>Viridiplantae</taxon>
        <taxon>Streptophyta</taxon>
        <taxon>Embryophyta</taxon>
        <taxon>Tracheophyta</taxon>
        <taxon>Spermatophyta</taxon>
        <taxon>Magnoliopsida</taxon>
        <taxon>eudicotyledons</taxon>
        <taxon>Gunneridae</taxon>
        <taxon>Pentapetalae</taxon>
        <taxon>asterids</taxon>
        <taxon>campanulids</taxon>
        <taxon>Asterales</taxon>
        <taxon>Asteraceae</taxon>
        <taxon>Carduoideae</taxon>
        <taxon>Cardueae</taxon>
        <taxon>Arctiinae</taxon>
        <taxon>Arctium</taxon>
    </lineage>
</organism>
<name>A0ACB9FDU0_ARCLA</name>
<accession>A0ACB9FDU0</accession>
<dbReference type="EMBL" id="CM042047">
    <property type="protein sequence ID" value="KAI3769030.1"/>
    <property type="molecule type" value="Genomic_DNA"/>
</dbReference>
<proteinExistence type="predicted"/>
<comment type="caution">
    <text evidence="1">The sequence shown here is derived from an EMBL/GenBank/DDBJ whole genome shotgun (WGS) entry which is preliminary data.</text>
</comment>
<dbReference type="Proteomes" id="UP001055879">
    <property type="component" value="Linkage Group LG01"/>
</dbReference>
<reference evidence="1 2" key="2">
    <citation type="journal article" date="2022" name="Mol. Ecol. Resour.">
        <title>The genomes of chicory, endive, great burdock and yacon provide insights into Asteraceae paleo-polyploidization history and plant inulin production.</title>
        <authorList>
            <person name="Fan W."/>
            <person name="Wang S."/>
            <person name="Wang H."/>
            <person name="Wang A."/>
            <person name="Jiang F."/>
            <person name="Liu H."/>
            <person name="Zhao H."/>
            <person name="Xu D."/>
            <person name="Zhang Y."/>
        </authorList>
    </citation>
    <scope>NUCLEOTIDE SEQUENCE [LARGE SCALE GENOMIC DNA]</scope>
    <source>
        <strain evidence="2">cv. Niubang</strain>
    </source>
</reference>
<keyword evidence="2" id="KW-1185">Reference proteome</keyword>
<reference evidence="2" key="1">
    <citation type="journal article" date="2022" name="Mol. Ecol. Resour.">
        <title>The genomes of chicory, endive, great burdock and yacon provide insights into Asteraceae palaeo-polyploidization history and plant inulin production.</title>
        <authorList>
            <person name="Fan W."/>
            <person name="Wang S."/>
            <person name="Wang H."/>
            <person name="Wang A."/>
            <person name="Jiang F."/>
            <person name="Liu H."/>
            <person name="Zhao H."/>
            <person name="Xu D."/>
            <person name="Zhang Y."/>
        </authorList>
    </citation>
    <scope>NUCLEOTIDE SEQUENCE [LARGE SCALE GENOMIC DNA]</scope>
    <source>
        <strain evidence="2">cv. Niubang</strain>
    </source>
</reference>
<gene>
    <name evidence="1" type="ORF">L6452_00126</name>
</gene>
<evidence type="ECO:0000313" key="1">
    <source>
        <dbReference type="EMBL" id="KAI3769030.1"/>
    </source>
</evidence>
<protein>
    <submittedName>
        <fullName evidence="1">Uncharacterized protein</fullName>
    </submittedName>
</protein>
<sequence>MRLKSGEIKHRRQPPLTGSSSKLISYSRYPQFFISPSNLLLLSSSTLGFSIQSSTSPIHHHFTSIQSNSIRLSIQGDRSTD</sequence>
<evidence type="ECO:0000313" key="2">
    <source>
        <dbReference type="Proteomes" id="UP001055879"/>
    </source>
</evidence>